<accession>K6UYD5</accession>
<evidence type="ECO:0000256" key="2">
    <source>
        <dbReference type="SAM" id="Phobius"/>
    </source>
</evidence>
<dbReference type="Proteomes" id="UP000008363">
    <property type="component" value="Unassembled WGS sequence"/>
</dbReference>
<evidence type="ECO:0000256" key="1">
    <source>
        <dbReference type="SAM" id="MobiDB-lite"/>
    </source>
</evidence>
<keyword evidence="4" id="KW-1185">Reference proteome</keyword>
<dbReference type="STRING" id="1108045.GORHZ_022_00100"/>
<keyword evidence="2" id="KW-1133">Transmembrane helix</keyword>
<evidence type="ECO:0000313" key="3">
    <source>
        <dbReference type="EMBL" id="GAB88438.1"/>
    </source>
</evidence>
<sequence length="59" mass="6266">MSIRHDAVSDWGSPESPNWVPADERPPLLLGPHGGVAVVAMLLLGIVAIIIMFGGTFTR</sequence>
<proteinExistence type="predicted"/>
<dbReference type="EMBL" id="BAHC01000022">
    <property type="protein sequence ID" value="GAB88438.1"/>
    <property type="molecule type" value="Genomic_DNA"/>
</dbReference>
<feature type="transmembrane region" description="Helical" evidence="2">
    <location>
        <begin position="35"/>
        <end position="57"/>
    </location>
</feature>
<dbReference type="RefSeq" id="WP_006329839.1">
    <property type="nucleotide sequence ID" value="NZ_BAHC01000022.1"/>
</dbReference>
<name>K6UYD5_9ACTN</name>
<feature type="region of interest" description="Disordered" evidence="1">
    <location>
        <begin position="1"/>
        <end position="24"/>
    </location>
</feature>
<gene>
    <name evidence="3" type="ORF">GORHZ_022_00100</name>
</gene>
<reference evidence="3 4" key="1">
    <citation type="submission" date="2012-08" db="EMBL/GenBank/DDBJ databases">
        <title>Whole genome shotgun sequence of Gordonia rhizosphera NBRC 16068.</title>
        <authorList>
            <person name="Takarada H."/>
            <person name="Isaki S."/>
            <person name="Hosoyama A."/>
            <person name="Tsuchikane K."/>
            <person name="Katsumata H."/>
            <person name="Baba S."/>
            <person name="Ohji S."/>
            <person name="Yamazaki S."/>
            <person name="Fujita N."/>
        </authorList>
    </citation>
    <scope>NUCLEOTIDE SEQUENCE [LARGE SCALE GENOMIC DNA]</scope>
    <source>
        <strain evidence="3 4">NBRC 16068</strain>
    </source>
</reference>
<keyword evidence="2" id="KW-0812">Transmembrane</keyword>
<protein>
    <submittedName>
        <fullName evidence="3">Uncharacterized protein</fullName>
    </submittedName>
</protein>
<keyword evidence="2" id="KW-0472">Membrane</keyword>
<evidence type="ECO:0000313" key="4">
    <source>
        <dbReference type="Proteomes" id="UP000008363"/>
    </source>
</evidence>
<comment type="caution">
    <text evidence="3">The sequence shown here is derived from an EMBL/GenBank/DDBJ whole genome shotgun (WGS) entry which is preliminary data.</text>
</comment>
<organism evidence="3 4">
    <name type="scientific">Gordonia rhizosphera NBRC 16068</name>
    <dbReference type="NCBI Taxonomy" id="1108045"/>
    <lineage>
        <taxon>Bacteria</taxon>
        <taxon>Bacillati</taxon>
        <taxon>Actinomycetota</taxon>
        <taxon>Actinomycetes</taxon>
        <taxon>Mycobacteriales</taxon>
        <taxon>Gordoniaceae</taxon>
        <taxon>Gordonia</taxon>
    </lineage>
</organism>
<dbReference type="AlphaFoldDB" id="K6UYD5"/>